<keyword evidence="3" id="KW-1185">Reference proteome</keyword>
<dbReference type="InterPro" id="IPR036249">
    <property type="entry name" value="Thioredoxin-like_sf"/>
</dbReference>
<dbReference type="Pfam" id="PF13417">
    <property type="entry name" value="GST_N_3"/>
    <property type="match status" value="1"/>
</dbReference>
<dbReference type="EMBL" id="SHNP01000006">
    <property type="protein sequence ID" value="MCX2975220.1"/>
    <property type="molecule type" value="Genomic_DNA"/>
</dbReference>
<name>A0ABT3SYZ8_9GAMM</name>
<organism evidence="2 3">
    <name type="scientific">Candidatus Seongchinamella marina</name>
    <dbReference type="NCBI Taxonomy" id="2518990"/>
    <lineage>
        <taxon>Bacteria</taxon>
        <taxon>Pseudomonadati</taxon>
        <taxon>Pseudomonadota</taxon>
        <taxon>Gammaproteobacteria</taxon>
        <taxon>Cellvibrionales</taxon>
        <taxon>Halieaceae</taxon>
        <taxon>Seongchinamella</taxon>
    </lineage>
</organism>
<comment type="caution">
    <text evidence="2">The sequence shown here is derived from an EMBL/GenBank/DDBJ whole genome shotgun (WGS) entry which is preliminary data.</text>
</comment>
<dbReference type="InterPro" id="IPR004045">
    <property type="entry name" value="Glutathione_S-Trfase_N"/>
</dbReference>
<dbReference type="Proteomes" id="UP001143307">
    <property type="component" value="Unassembled WGS sequence"/>
</dbReference>
<proteinExistence type="predicted"/>
<feature type="domain" description="GST N-terminal" evidence="1">
    <location>
        <begin position="39"/>
        <end position="123"/>
    </location>
</feature>
<gene>
    <name evidence="2" type="ORF">EYC87_16690</name>
</gene>
<dbReference type="PROSITE" id="PS50404">
    <property type="entry name" value="GST_NTER"/>
    <property type="match status" value="1"/>
</dbReference>
<evidence type="ECO:0000313" key="2">
    <source>
        <dbReference type="EMBL" id="MCX2975220.1"/>
    </source>
</evidence>
<dbReference type="SUPFAM" id="SSF52833">
    <property type="entry name" value="Thioredoxin-like"/>
    <property type="match status" value="1"/>
</dbReference>
<dbReference type="Gene3D" id="3.40.30.10">
    <property type="entry name" value="Glutaredoxin"/>
    <property type="match status" value="1"/>
</dbReference>
<sequence>MQIIRLILGKLILLGNWIFTPQSLKRDPALQAAVDQQAASLALYQYEACPFCVKVRRSMKRQGLTIVTRDVKRSENAKDELLAGGGNLKVPCLRIDQGEQDYEWMYESEDIIQYLEARFAAAEA</sequence>
<dbReference type="RefSeq" id="WP_279253870.1">
    <property type="nucleotide sequence ID" value="NZ_SHNP01000006.1"/>
</dbReference>
<evidence type="ECO:0000313" key="3">
    <source>
        <dbReference type="Proteomes" id="UP001143307"/>
    </source>
</evidence>
<accession>A0ABT3SYZ8</accession>
<evidence type="ECO:0000259" key="1">
    <source>
        <dbReference type="PROSITE" id="PS50404"/>
    </source>
</evidence>
<protein>
    <submittedName>
        <fullName evidence="2">Glutaredoxin</fullName>
    </submittedName>
</protein>
<dbReference type="PROSITE" id="PS51354">
    <property type="entry name" value="GLUTAREDOXIN_2"/>
    <property type="match status" value="1"/>
</dbReference>
<reference evidence="2" key="1">
    <citation type="submission" date="2019-02" db="EMBL/GenBank/DDBJ databases">
        <authorList>
            <person name="Li S.-H."/>
        </authorList>
    </citation>
    <scope>NUCLEOTIDE SEQUENCE</scope>
    <source>
        <strain evidence="2">IMCC8485</strain>
    </source>
</reference>